<dbReference type="CDD" id="cd00067">
    <property type="entry name" value="GAL4"/>
    <property type="match status" value="1"/>
</dbReference>
<dbReference type="PANTHER" id="PTHR47782">
    <property type="entry name" value="ZN(II)2CYS6 TRANSCRIPTION FACTOR (EUROFUNG)-RELATED"/>
    <property type="match status" value="1"/>
</dbReference>
<keyword evidence="7" id="KW-0539">Nucleus</keyword>
<dbReference type="CDD" id="cd12148">
    <property type="entry name" value="fungal_TF_MHR"/>
    <property type="match status" value="1"/>
</dbReference>
<keyword evidence="3" id="KW-0862">Zinc</keyword>
<sequence length="700" mass="77568">MAECRRSVLSCARCRRRKIKCDRAIPCGQCITAKSDCTGYSSKDHDPNIPRSIVQHLESEIAKVEGDLARNGHLEELNASDILAGMPTNEGVPLDETTTALPIIDMPPMDQVSPKLTLSLDVSPPVLERDTSRDEIMSCGEIQAMIFAILPTGPGITDLIARVRMSLTPSTAIASGSPRETRRKSISRASNEVSCTMLKSIPGAILRSLVKKYMTRVYPIFPILYSPALWKQLDNVIKTLQDLPDRHRAVAPSFDFLIIYLMLSISATLGSAKTGHEAKHMVFSGSLFEEGIQHLSEKAKIPSDLAGIQVTLLVLQYASINPRLANVWMLTGAAMRACLELGLHREAPEGLNFDPLTLDLRRRLFWCAYNFDRAICSALQRPLSIPDQTIDAHFPSVLDDRHITAQGIDATGIETKTHNLRWIHFRRLQSAMTEVHFQGKPLEEGQTWEDWLVFMERRLQAWYEDYNDGHELTEFTLAHGLTNLHRPSPRVPMPAQRSLMVAFEAACSSAKSLRDHILNGFYRRSWLIAHHVLENSMVVLFCLRHGFDTISSRFNAQQIFEMTKVFTANFLSLAAQGWNEVSNYAGVYERLLGPLLESVFSNRPPSLSSFGPAQDAELTRMLYPGPAQLDQLRFGARSGFDAGSINMFDVGSLNWDDFSVSDGRSGSADGFVAGWDLFDPAGGAGGANGVGAQDLVFGMA</sequence>
<dbReference type="AlphaFoldDB" id="A0A072P8M1"/>
<keyword evidence="10" id="KW-1185">Reference proteome</keyword>
<protein>
    <recommendedName>
        <fullName evidence="8">Zn(2)-C6 fungal-type domain-containing protein</fullName>
    </recommendedName>
</protein>
<dbReference type="OrthoDB" id="25921at2759"/>
<dbReference type="GeneID" id="25282586"/>
<dbReference type="GO" id="GO:0006351">
    <property type="term" value="P:DNA-templated transcription"/>
    <property type="evidence" value="ECO:0007669"/>
    <property type="project" value="InterPro"/>
</dbReference>
<keyword evidence="5" id="KW-0238">DNA-binding</keyword>
<dbReference type="GO" id="GO:0045944">
    <property type="term" value="P:positive regulation of transcription by RNA polymerase II"/>
    <property type="evidence" value="ECO:0007669"/>
    <property type="project" value="TreeGrafter"/>
</dbReference>
<evidence type="ECO:0000313" key="9">
    <source>
        <dbReference type="EMBL" id="KEF56092.1"/>
    </source>
</evidence>
<evidence type="ECO:0000256" key="1">
    <source>
        <dbReference type="ARBA" id="ARBA00004123"/>
    </source>
</evidence>
<feature type="domain" description="Zn(2)-C6 fungal-type" evidence="8">
    <location>
        <begin position="10"/>
        <end position="38"/>
    </location>
</feature>
<dbReference type="PROSITE" id="PS50048">
    <property type="entry name" value="ZN2_CY6_FUNGAL_2"/>
    <property type="match status" value="1"/>
</dbReference>
<proteinExistence type="predicted"/>
<dbReference type="HOGENOM" id="CLU_018404_0_0_1"/>
<dbReference type="Proteomes" id="UP000027920">
    <property type="component" value="Unassembled WGS sequence"/>
</dbReference>
<accession>A0A072P8M1</accession>
<dbReference type="Gene3D" id="4.10.240.10">
    <property type="entry name" value="Zn(2)-C6 fungal-type DNA-binding domain"/>
    <property type="match status" value="1"/>
</dbReference>
<dbReference type="RefSeq" id="XP_013258682.1">
    <property type="nucleotide sequence ID" value="XM_013403228.1"/>
</dbReference>
<dbReference type="STRING" id="1182545.A0A072P8M1"/>
<evidence type="ECO:0000256" key="7">
    <source>
        <dbReference type="ARBA" id="ARBA00023242"/>
    </source>
</evidence>
<dbReference type="Pfam" id="PF04082">
    <property type="entry name" value="Fungal_trans"/>
    <property type="match status" value="1"/>
</dbReference>
<dbReference type="GO" id="GO:0008270">
    <property type="term" value="F:zinc ion binding"/>
    <property type="evidence" value="ECO:0007669"/>
    <property type="project" value="InterPro"/>
</dbReference>
<evidence type="ECO:0000259" key="8">
    <source>
        <dbReference type="PROSITE" id="PS50048"/>
    </source>
</evidence>
<dbReference type="InterPro" id="IPR001138">
    <property type="entry name" value="Zn2Cys6_DnaBD"/>
</dbReference>
<dbReference type="SMART" id="SM00066">
    <property type="entry name" value="GAL4"/>
    <property type="match status" value="1"/>
</dbReference>
<dbReference type="VEuPathDB" id="FungiDB:A1O9_07673"/>
<dbReference type="EMBL" id="AMGV01000006">
    <property type="protein sequence ID" value="KEF56092.1"/>
    <property type="molecule type" value="Genomic_DNA"/>
</dbReference>
<evidence type="ECO:0000256" key="2">
    <source>
        <dbReference type="ARBA" id="ARBA00022723"/>
    </source>
</evidence>
<gene>
    <name evidence="9" type="ORF">A1O9_07673</name>
</gene>
<dbReference type="GO" id="GO:0005634">
    <property type="term" value="C:nucleus"/>
    <property type="evidence" value="ECO:0007669"/>
    <property type="project" value="UniProtKB-SubCell"/>
</dbReference>
<evidence type="ECO:0000313" key="10">
    <source>
        <dbReference type="Proteomes" id="UP000027920"/>
    </source>
</evidence>
<keyword evidence="4" id="KW-0805">Transcription regulation</keyword>
<dbReference type="GO" id="GO:0000981">
    <property type="term" value="F:DNA-binding transcription factor activity, RNA polymerase II-specific"/>
    <property type="evidence" value="ECO:0007669"/>
    <property type="project" value="InterPro"/>
</dbReference>
<name>A0A072P8M1_9EURO</name>
<dbReference type="InterPro" id="IPR007219">
    <property type="entry name" value="XnlR_reg_dom"/>
</dbReference>
<evidence type="ECO:0000256" key="5">
    <source>
        <dbReference type="ARBA" id="ARBA00023125"/>
    </source>
</evidence>
<dbReference type="SUPFAM" id="SSF57701">
    <property type="entry name" value="Zn2/Cys6 DNA-binding domain"/>
    <property type="match status" value="1"/>
</dbReference>
<keyword evidence="6" id="KW-0804">Transcription</keyword>
<dbReference type="PANTHER" id="PTHR47782:SF1">
    <property type="entry name" value="PYRIMIDINE PATHWAY REGULATORY PROTEIN 1"/>
    <property type="match status" value="1"/>
</dbReference>
<keyword evidence="2" id="KW-0479">Metal-binding</keyword>
<dbReference type="InterPro" id="IPR052202">
    <property type="entry name" value="Yeast_MetPath_Reg"/>
</dbReference>
<dbReference type="SMART" id="SM00906">
    <property type="entry name" value="Fungal_trans"/>
    <property type="match status" value="1"/>
</dbReference>
<dbReference type="PROSITE" id="PS00463">
    <property type="entry name" value="ZN2_CY6_FUNGAL_1"/>
    <property type="match status" value="1"/>
</dbReference>
<evidence type="ECO:0000256" key="4">
    <source>
        <dbReference type="ARBA" id="ARBA00023015"/>
    </source>
</evidence>
<organism evidence="9 10">
    <name type="scientific">Exophiala aquamarina CBS 119918</name>
    <dbReference type="NCBI Taxonomy" id="1182545"/>
    <lineage>
        <taxon>Eukaryota</taxon>
        <taxon>Fungi</taxon>
        <taxon>Dikarya</taxon>
        <taxon>Ascomycota</taxon>
        <taxon>Pezizomycotina</taxon>
        <taxon>Eurotiomycetes</taxon>
        <taxon>Chaetothyriomycetidae</taxon>
        <taxon>Chaetothyriales</taxon>
        <taxon>Herpotrichiellaceae</taxon>
        <taxon>Exophiala</taxon>
    </lineage>
</organism>
<dbReference type="GO" id="GO:0043565">
    <property type="term" value="F:sequence-specific DNA binding"/>
    <property type="evidence" value="ECO:0007669"/>
    <property type="project" value="TreeGrafter"/>
</dbReference>
<dbReference type="Pfam" id="PF00172">
    <property type="entry name" value="Zn_clus"/>
    <property type="match status" value="1"/>
</dbReference>
<evidence type="ECO:0000256" key="3">
    <source>
        <dbReference type="ARBA" id="ARBA00022833"/>
    </source>
</evidence>
<dbReference type="InterPro" id="IPR036864">
    <property type="entry name" value="Zn2-C6_fun-type_DNA-bd_sf"/>
</dbReference>
<comment type="subcellular location">
    <subcellularLocation>
        <location evidence="1">Nucleus</location>
    </subcellularLocation>
</comment>
<reference evidence="9 10" key="1">
    <citation type="submission" date="2013-03" db="EMBL/GenBank/DDBJ databases">
        <title>The Genome Sequence of Exophiala aquamarina CBS 119918.</title>
        <authorList>
            <consortium name="The Broad Institute Genomics Platform"/>
            <person name="Cuomo C."/>
            <person name="de Hoog S."/>
            <person name="Gorbushina A."/>
            <person name="Walker B."/>
            <person name="Young S.K."/>
            <person name="Zeng Q."/>
            <person name="Gargeya S."/>
            <person name="Fitzgerald M."/>
            <person name="Haas B."/>
            <person name="Abouelleil A."/>
            <person name="Allen A.W."/>
            <person name="Alvarado L."/>
            <person name="Arachchi H.M."/>
            <person name="Berlin A.M."/>
            <person name="Chapman S.B."/>
            <person name="Gainer-Dewar J."/>
            <person name="Goldberg J."/>
            <person name="Griggs A."/>
            <person name="Gujja S."/>
            <person name="Hansen M."/>
            <person name="Howarth C."/>
            <person name="Imamovic A."/>
            <person name="Ireland A."/>
            <person name="Larimer J."/>
            <person name="McCowan C."/>
            <person name="Murphy C."/>
            <person name="Pearson M."/>
            <person name="Poon T.W."/>
            <person name="Priest M."/>
            <person name="Roberts A."/>
            <person name="Saif S."/>
            <person name="Shea T."/>
            <person name="Sisk P."/>
            <person name="Sykes S."/>
            <person name="Wortman J."/>
            <person name="Nusbaum C."/>
            <person name="Birren B."/>
        </authorList>
    </citation>
    <scope>NUCLEOTIDE SEQUENCE [LARGE SCALE GENOMIC DNA]</scope>
    <source>
        <strain evidence="9 10">CBS 119918</strain>
    </source>
</reference>
<comment type="caution">
    <text evidence="9">The sequence shown here is derived from an EMBL/GenBank/DDBJ whole genome shotgun (WGS) entry which is preliminary data.</text>
</comment>
<evidence type="ECO:0000256" key="6">
    <source>
        <dbReference type="ARBA" id="ARBA00023163"/>
    </source>
</evidence>